<evidence type="ECO:0008006" key="4">
    <source>
        <dbReference type="Google" id="ProtNLM"/>
    </source>
</evidence>
<keyword evidence="1" id="KW-0732">Signal</keyword>
<dbReference type="Proteomes" id="UP001148018">
    <property type="component" value="Unassembled WGS sequence"/>
</dbReference>
<evidence type="ECO:0000256" key="1">
    <source>
        <dbReference type="SAM" id="SignalP"/>
    </source>
</evidence>
<feature type="signal peptide" evidence="1">
    <location>
        <begin position="1"/>
        <end position="19"/>
    </location>
</feature>
<reference evidence="2" key="1">
    <citation type="submission" date="2022-07" db="EMBL/GenBank/DDBJ databases">
        <title>Chromosome-level genome of Muraenolepis orangiensis.</title>
        <authorList>
            <person name="Kim J."/>
        </authorList>
    </citation>
    <scope>NUCLEOTIDE SEQUENCE</scope>
    <source>
        <strain evidence="2">KU_S4_2022</strain>
        <tissue evidence="2">Muscle</tissue>
    </source>
</reference>
<feature type="chain" id="PRO_5040153858" description="Secreted protein" evidence="1">
    <location>
        <begin position="20"/>
        <end position="90"/>
    </location>
</feature>
<proteinExistence type="predicted"/>
<keyword evidence="3" id="KW-1185">Reference proteome</keyword>
<dbReference type="AlphaFoldDB" id="A0A9Q0E5M3"/>
<sequence length="90" mass="9343">MTFPLSLSLSLSLSPLSLSLSLSLRADGGRGTRVTSGPQSLALSASCGRGAKDPVLYVRGGHGSGVLTPPRETEEHMISPAWPLKKKGDV</sequence>
<accession>A0A9Q0E5M3</accession>
<gene>
    <name evidence="2" type="ORF">NHX12_032368</name>
</gene>
<protein>
    <recommendedName>
        <fullName evidence="4">Secreted protein</fullName>
    </recommendedName>
</protein>
<evidence type="ECO:0000313" key="2">
    <source>
        <dbReference type="EMBL" id="KAJ3601399.1"/>
    </source>
</evidence>
<comment type="caution">
    <text evidence="2">The sequence shown here is derived from an EMBL/GenBank/DDBJ whole genome shotgun (WGS) entry which is preliminary data.</text>
</comment>
<dbReference type="EMBL" id="JANIIK010000047">
    <property type="protein sequence ID" value="KAJ3601399.1"/>
    <property type="molecule type" value="Genomic_DNA"/>
</dbReference>
<organism evidence="2 3">
    <name type="scientific">Muraenolepis orangiensis</name>
    <name type="common">Patagonian moray cod</name>
    <dbReference type="NCBI Taxonomy" id="630683"/>
    <lineage>
        <taxon>Eukaryota</taxon>
        <taxon>Metazoa</taxon>
        <taxon>Chordata</taxon>
        <taxon>Craniata</taxon>
        <taxon>Vertebrata</taxon>
        <taxon>Euteleostomi</taxon>
        <taxon>Actinopterygii</taxon>
        <taxon>Neopterygii</taxon>
        <taxon>Teleostei</taxon>
        <taxon>Neoteleostei</taxon>
        <taxon>Acanthomorphata</taxon>
        <taxon>Zeiogadaria</taxon>
        <taxon>Gadariae</taxon>
        <taxon>Gadiformes</taxon>
        <taxon>Muraenolepidoidei</taxon>
        <taxon>Muraenolepididae</taxon>
        <taxon>Muraenolepis</taxon>
    </lineage>
</organism>
<evidence type="ECO:0000313" key="3">
    <source>
        <dbReference type="Proteomes" id="UP001148018"/>
    </source>
</evidence>
<name>A0A9Q0E5M3_9TELE</name>